<dbReference type="InterPro" id="IPR009057">
    <property type="entry name" value="Homeodomain-like_sf"/>
</dbReference>
<name>A0A1I3UYY5_9PSEU</name>
<dbReference type="InterPro" id="IPR018060">
    <property type="entry name" value="HTH_AraC"/>
</dbReference>
<evidence type="ECO:0000256" key="2">
    <source>
        <dbReference type="ARBA" id="ARBA00023125"/>
    </source>
</evidence>
<dbReference type="Gene3D" id="1.10.10.60">
    <property type="entry name" value="Homeodomain-like"/>
    <property type="match status" value="1"/>
</dbReference>
<keyword evidence="3" id="KW-0804">Transcription</keyword>
<proteinExistence type="predicted"/>
<dbReference type="GO" id="GO:0003700">
    <property type="term" value="F:DNA-binding transcription factor activity"/>
    <property type="evidence" value="ECO:0007669"/>
    <property type="project" value="InterPro"/>
</dbReference>
<sequence>MSELPLEKYKLFESTDVDETRDQVGRIFCPHRMDVVGPKPELRARMHCRRMRNIAATYISYGWDVRVNPGELESFFAILMPTAGRGTFQSGFEQVQASPEKIAIASPTEPLHMRLSGDCSQLVIRIERAALEARLSEMIDGALREPIRFQLGMDVTEGYARSWFDALNYGVKDLSRPESLLAHPIGMEQFEQNIITGLLLAQPHNYSAMLAGDDRPVPSRLLGIAVDLMEGHPEWAHTPASLARRAGVSVRALQKAFREQLDSSPSEYLRGVRLQRVHDELCAAQADTTTVGEIASKWGLAHHGRFAAVYRERFGESPRQTLGRQHARKG</sequence>
<dbReference type="PROSITE" id="PS01124">
    <property type="entry name" value="HTH_ARAC_FAMILY_2"/>
    <property type="match status" value="1"/>
</dbReference>
<dbReference type="PROSITE" id="PS00041">
    <property type="entry name" value="HTH_ARAC_FAMILY_1"/>
    <property type="match status" value="1"/>
</dbReference>
<dbReference type="Proteomes" id="UP000199025">
    <property type="component" value="Unassembled WGS sequence"/>
</dbReference>
<dbReference type="STRING" id="115433.SAMN05421835_11041"/>
<dbReference type="PANTHER" id="PTHR46796">
    <property type="entry name" value="HTH-TYPE TRANSCRIPTIONAL ACTIVATOR RHAS-RELATED"/>
    <property type="match status" value="1"/>
</dbReference>
<accession>A0A1I3UYY5</accession>
<dbReference type="Pfam" id="PF12833">
    <property type="entry name" value="HTH_18"/>
    <property type="match status" value="1"/>
</dbReference>
<dbReference type="PANTHER" id="PTHR46796:SF12">
    <property type="entry name" value="HTH-TYPE DNA-BINDING TRANSCRIPTIONAL ACTIVATOR EUTR"/>
    <property type="match status" value="1"/>
</dbReference>
<gene>
    <name evidence="5" type="ORF">SAMN05421835_11041</name>
</gene>
<feature type="domain" description="HTH araC/xylS-type" evidence="4">
    <location>
        <begin position="223"/>
        <end position="324"/>
    </location>
</feature>
<dbReference type="Pfam" id="PF14525">
    <property type="entry name" value="AraC_binding_2"/>
    <property type="match status" value="1"/>
</dbReference>
<dbReference type="SMART" id="SM00342">
    <property type="entry name" value="HTH_ARAC"/>
    <property type="match status" value="1"/>
</dbReference>
<organism evidence="5 6">
    <name type="scientific">Amycolatopsis sacchari</name>
    <dbReference type="NCBI Taxonomy" id="115433"/>
    <lineage>
        <taxon>Bacteria</taxon>
        <taxon>Bacillati</taxon>
        <taxon>Actinomycetota</taxon>
        <taxon>Actinomycetes</taxon>
        <taxon>Pseudonocardiales</taxon>
        <taxon>Pseudonocardiaceae</taxon>
        <taxon>Amycolatopsis</taxon>
    </lineage>
</organism>
<dbReference type="GO" id="GO:0043565">
    <property type="term" value="F:sequence-specific DNA binding"/>
    <property type="evidence" value="ECO:0007669"/>
    <property type="project" value="InterPro"/>
</dbReference>
<keyword evidence="6" id="KW-1185">Reference proteome</keyword>
<evidence type="ECO:0000259" key="4">
    <source>
        <dbReference type="PROSITE" id="PS01124"/>
    </source>
</evidence>
<reference evidence="5 6" key="1">
    <citation type="submission" date="2016-10" db="EMBL/GenBank/DDBJ databases">
        <authorList>
            <person name="de Groot N.N."/>
        </authorList>
    </citation>
    <scope>NUCLEOTIDE SEQUENCE [LARGE SCALE GENOMIC DNA]</scope>
    <source>
        <strain evidence="5 6">DSM 44468</strain>
    </source>
</reference>
<dbReference type="OrthoDB" id="5464689at2"/>
<evidence type="ECO:0000256" key="1">
    <source>
        <dbReference type="ARBA" id="ARBA00023015"/>
    </source>
</evidence>
<evidence type="ECO:0000256" key="3">
    <source>
        <dbReference type="ARBA" id="ARBA00023163"/>
    </source>
</evidence>
<evidence type="ECO:0000313" key="6">
    <source>
        <dbReference type="Proteomes" id="UP000199025"/>
    </source>
</evidence>
<dbReference type="SUPFAM" id="SSF46689">
    <property type="entry name" value="Homeodomain-like"/>
    <property type="match status" value="1"/>
</dbReference>
<dbReference type="InterPro" id="IPR018062">
    <property type="entry name" value="HTH_AraC-typ_CS"/>
</dbReference>
<protein>
    <submittedName>
        <fullName evidence="5">Helix-turn-helix domain-containing protein</fullName>
    </submittedName>
</protein>
<evidence type="ECO:0000313" key="5">
    <source>
        <dbReference type="EMBL" id="SFJ88090.1"/>
    </source>
</evidence>
<dbReference type="EMBL" id="FORP01000010">
    <property type="protein sequence ID" value="SFJ88090.1"/>
    <property type="molecule type" value="Genomic_DNA"/>
</dbReference>
<dbReference type="InterPro" id="IPR035418">
    <property type="entry name" value="AraC-bd_2"/>
</dbReference>
<keyword evidence="2" id="KW-0238">DNA-binding</keyword>
<keyword evidence="1" id="KW-0805">Transcription regulation</keyword>
<dbReference type="InterPro" id="IPR050204">
    <property type="entry name" value="AraC_XylS_family_regulators"/>
</dbReference>
<dbReference type="AlphaFoldDB" id="A0A1I3UYY5"/>